<protein>
    <submittedName>
        <fullName evidence="1">Uncharacterized protein</fullName>
    </submittedName>
</protein>
<accession>A0A9W6Z8U2</accession>
<evidence type="ECO:0000313" key="2">
    <source>
        <dbReference type="Proteomes" id="UP001165160"/>
    </source>
</evidence>
<gene>
    <name evidence="1" type="ORF">TrVE_jg8293</name>
</gene>
<comment type="caution">
    <text evidence="1">The sequence shown here is derived from an EMBL/GenBank/DDBJ whole genome shotgun (WGS) entry which is preliminary data.</text>
</comment>
<reference evidence="2" key="1">
    <citation type="journal article" date="2023" name="Commun. Biol.">
        <title>Genome analysis of Parmales, the sister group of diatoms, reveals the evolutionary specialization of diatoms from phago-mixotrophs to photoautotrophs.</title>
        <authorList>
            <person name="Ban H."/>
            <person name="Sato S."/>
            <person name="Yoshikawa S."/>
            <person name="Yamada K."/>
            <person name="Nakamura Y."/>
            <person name="Ichinomiya M."/>
            <person name="Sato N."/>
            <person name="Blanc-Mathieu R."/>
            <person name="Endo H."/>
            <person name="Kuwata A."/>
            <person name="Ogata H."/>
        </authorList>
    </citation>
    <scope>NUCLEOTIDE SEQUENCE [LARGE SCALE GENOMIC DNA]</scope>
    <source>
        <strain evidence="2">NIES 3699</strain>
    </source>
</reference>
<sequence length="142" mass="15546">MAAPALNLEEYKKNYGCGIPSWSPLYHEPMPGEPTQSVNLVGGVLLPPGMRKVDEEAITFGLDVLAGKGPSREKLGWSAQETAVGCRIRDYGSGVPHWSPLYGGSDWRSAELKGEKDYKPKFKDFKTGRINDVPSHAVKEEA</sequence>
<evidence type="ECO:0000313" key="1">
    <source>
        <dbReference type="EMBL" id="GMH47676.1"/>
    </source>
</evidence>
<name>A0A9W6Z8U2_9STRA</name>
<dbReference type="Proteomes" id="UP001165160">
    <property type="component" value="Unassembled WGS sequence"/>
</dbReference>
<proteinExistence type="predicted"/>
<dbReference type="AlphaFoldDB" id="A0A9W6Z8U2"/>
<keyword evidence="2" id="KW-1185">Reference proteome</keyword>
<dbReference type="EMBL" id="BRXX01000577">
    <property type="protein sequence ID" value="GMH47676.1"/>
    <property type="molecule type" value="Genomic_DNA"/>
</dbReference>
<organism evidence="1 2">
    <name type="scientific">Triparma verrucosa</name>
    <dbReference type="NCBI Taxonomy" id="1606542"/>
    <lineage>
        <taxon>Eukaryota</taxon>
        <taxon>Sar</taxon>
        <taxon>Stramenopiles</taxon>
        <taxon>Ochrophyta</taxon>
        <taxon>Bolidophyceae</taxon>
        <taxon>Parmales</taxon>
        <taxon>Triparmaceae</taxon>
        <taxon>Triparma</taxon>
    </lineage>
</organism>